<dbReference type="GO" id="GO:0072686">
    <property type="term" value="C:mitotic spindle"/>
    <property type="evidence" value="ECO:0007669"/>
    <property type="project" value="TreeGrafter"/>
</dbReference>
<keyword evidence="4" id="KW-0159">Chromosome partition</keyword>
<dbReference type="PANTHER" id="PTHR12792">
    <property type="entry name" value="EXTRA SPINDLE POLES 1-RELATED"/>
    <property type="match status" value="1"/>
</dbReference>
<reference evidence="7" key="1">
    <citation type="submission" date="2025-08" db="UniProtKB">
        <authorList>
            <consortium name="RefSeq"/>
        </authorList>
    </citation>
    <scope>IDENTIFICATION</scope>
    <source>
        <tissue evidence="7">Muscle</tissue>
    </source>
</reference>
<evidence type="ECO:0000256" key="4">
    <source>
        <dbReference type="ARBA" id="ARBA00022829"/>
    </source>
</evidence>
<evidence type="ECO:0000256" key="1">
    <source>
        <dbReference type="ARBA" id="ARBA00000451"/>
    </source>
</evidence>
<dbReference type="CTD" id="38640"/>
<dbReference type="InterPro" id="IPR030397">
    <property type="entry name" value="SEPARIN_core_dom"/>
</dbReference>
<dbReference type="GO" id="GO:0004197">
    <property type="term" value="F:cysteine-type endopeptidase activity"/>
    <property type="evidence" value="ECO:0007669"/>
    <property type="project" value="InterPro"/>
</dbReference>
<dbReference type="RefSeq" id="XP_033345469.1">
    <property type="nucleotide sequence ID" value="XM_033489578.1"/>
</dbReference>
<gene>
    <name evidence="7" type="primary">LOC117231276</name>
</gene>
<dbReference type="PROSITE" id="PS51700">
    <property type="entry name" value="SEPARIN"/>
    <property type="match status" value="1"/>
</dbReference>
<evidence type="ECO:0000256" key="3">
    <source>
        <dbReference type="ARBA" id="ARBA00022801"/>
    </source>
</evidence>
<keyword evidence="6" id="KW-1185">Reference proteome</keyword>
<dbReference type="AlphaFoldDB" id="A0A6J3JZG6"/>
<evidence type="ECO:0000313" key="7">
    <source>
        <dbReference type="RefSeq" id="XP_033345469.1"/>
    </source>
</evidence>
<comment type="catalytic activity">
    <reaction evidence="1">
        <text>All bonds known to be hydrolyzed by this endopeptidase have arginine in P1 and an acidic residue in P4. P6 is often occupied by an acidic residue or by a hydroxy-amino-acid residue, the phosphorylation of which enhances cleavage.</text>
        <dbReference type="EC" id="3.4.22.49"/>
    </reaction>
</comment>
<dbReference type="GO" id="GO:0005634">
    <property type="term" value="C:nucleus"/>
    <property type="evidence" value="ECO:0007669"/>
    <property type="project" value="InterPro"/>
</dbReference>
<dbReference type="GO" id="GO:0051307">
    <property type="term" value="P:meiotic chromosome separation"/>
    <property type="evidence" value="ECO:0007669"/>
    <property type="project" value="TreeGrafter"/>
</dbReference>
<name>A0A6J3JZG6_9HYME</name>
<organism evidence="6 7">
    <name type="scientific">Bombus vosnesenskii</name>
    <dbReference type="NCBI Taxonomy" id="207650"/>
    <lineage>
        <taxon>Eukaryota</taxon>
        <taxon>Metazoa</taxon>
        <taxon>Ecdysozoa</taxon>
        <taxon>Arthropoda</taxon>
        <taxon>Hexapoda</taxon>
        <taxon>Insecta</taxon>
        <taxon>Pterygota</taxon>
        <taxon>Neoptera</taxon>
        <taxon>Endopterygota</taxon>
        <taxon>Hymenoptera</taxon>
        <taxon>Apocrita</taxon>
        <taxon>Aculeata</taxon>
        <taxon>Apoidea</taxon>
        <taxon>Anthophila</taxon>
        <taxon>Apidae</taxon>
        <taxon>Bombus</taxon>
        <taxon>Pyrobombus</taxon>
    </lineage>
</organism>
<sequence length="614" mass="71031">MCINMDEIFQILHECHLNDDKCEKTSDIKETNFIEDVKRNIEKLFTEVQCNIGSVEYANLNKMLALCYLKIGNEFEAIFHLIESHAVILRQQILHRSVKTEMRESILNTQQSSGLKASYVGFNINDTNRVDKLKAKLFDLPKEWYMIQVTGQYRSPGDIFKHNRTKPHAMHEMHITILPTGTKETEPFCITLPKPKLDSSYDICYEIQKLLSNNRSELEATYANNELYWKMRERQNISMKTAIQALEYTWLREWRILFIADPINKPDIVAATVQMIDKLISDNKNSKKITERSKWLLRKVALSACFLTREEIARAVKYVLPDYNKLADNIILSIFGKLPCIEELKNAIRKTLILVIDEHMDYIPFESMEILKCHPVTRFPSLHIAYALFKEHESTMENGCKIIYTKNDMGTCIVNPSGNLTKMEKRMRLFIEYWLPDWKSWYNVEPQEGIFEDALVNRDILMYNGHGNGIQYLPGERIERLRVRSIVLLFGCSSVKLLTVGGRYPPYGIPNQYLIASSPCVLGMLWEVTDADTDKMTTNFISNWIPSPLNRPWADVDINMWCAGTLKFLKNRKSSQNVSTESEMLRAIAKSKDICSQYMTAAAIVVRGLPVKLI</sequence>
<proteinExistence type="predicted"/>
<evidence type="ECO:0000313" key="6">
    <source>
        <dbReference type="Proteomes" id="UP000504631"/>
    </source>
</evidence>
<dbReference type="PANTHER" id="PTHR12792:SF0">
    <property type="entry name" value="SEPARIN"/>
    <property type="match status" value="1"/>
</dbReference>
<feature type="domain" description="Peptidase C50" evidence="5">
    <location>
        <begin position="407"/>
        <end position="503"/>
    </location>
</feature>
<keyword evidence="3" id="KW-0378">Hydrolase</keyword>
<protein>
    <recommendedName>
        <fullName evidence="2">separase</fullName>
        <ecNumber evidence="2">3.4.22.49</ecNumber>
    </recommendedName>
</protein>
<evidence type="ECO:0000256" key="2">
    <source>
        <dbReference type="ARBA" id="ARBA00012489"/>
    </source>
</evidence>
<dbReference type="GeneID" id="117231276"/>
<dbReference type="EC" id="3.4.22.49" evidence="2"/>
<dbReference type="KEGG" id="bvk:117231276"/>
<evidence type="ECO:0000259" key="5">
    <source>
        <dbReference type="PROSITE" id="PS51700"/>
    </source>
</evidence>
<accession>A0A6J3JZG6</accession>
<dbReference type="Pfam" id="PF03568">
    <property type="entry name" value="Separin_C"/>
    <property type="match status" value="1"/>
</dbReference>
<dbReference type="Proteomes" id="UP000504631">
    <property type="component" value="Unplaced"/>
</dbReference>
<dbReference type="GO" id="GO:0005737">
    <property type="term" value="C:cytoplasm"/>
    <property type="evidence" value="ECO:0007669"/>
    <property type="project" value="TreeGrafter"/>
</dbReference>
<dbReference type="InterPro" id="IPR005314">
    <property type="entry name" value="Peptidase_C50"/>
</dbReference>
<dbReference type="GO" id="GO:0006508">
    <property type="term" value="P:proteolysis"/>
    <property type="evidence" value="ECO:0007669"/>
    <property type="project" value="InterPro"/>
</dbReference>